<evidence type="ECO:0008006" key="5">
    <source>
        <dbReference type="Google" id="ProtNLM"/>
    </source>
</evidence>
<name>A0A5J4KTQ5_9CHLR</name>
<dbReference type="AlphaFoldDB" id="A0A5J4KTQ5"/>
<evidence type="ECO:0000256" key="2">
    <source>
        <dbReference type="SAM" id="SignalP"/>
    </source>
</evidence>
<keyword evidence="4" id="KW-1185">Reference proteome</keyword>
<evidence type="ECO:0000313" key="4">
    <source>
        <dbReference type="Proteomes" id="UP000326912"/>
    </source>
</evidence>
<accession>A0A5J4KTQ5</accession>
<feature type="region of interest" description="Disordered" evidence="1">
    <location>
        <begin position="29"/>
        <end position="48"/>
    </location>
</feature>
<evidence type="ECO:0000256" key="1">
    <source>
        <dbReference type="SAM" id="MobiDB-lite"/>
    </source>
</evidence>
<gene>
    <name evidence="3" type="ORF">KDW_39790</name>
</gene>
<sequence>MSMLKKLFPLIIMMSALFLAACSQADGTSATVTTPASTSTTGATPTVSVSQPTATLTVDVSQPTATPTAAVGVSQPTATPTVNSTGYAAKVGGTSPSVDLNNRGDNLTTILSIEDGDAVQFTQTTLNVPLKAKGEVYIQNKSSHDQTIVSDTTNGFAPFTITHQTRVALDFYRKGTFRAHIKGEAVSAATSLTIIITIPYTG</sequence>
<evidence type="ECO:0000313" key="3">
    <source>
        <dbReference type="EMBL" id="GER89817.1"/>
    </source>
</evidence>
<organism evidence="3 4">
    <name type="scientific">Dictyobacter vulcani</name>
    <dbReference type="NCBI Taxonomy" id="2607529"/>
    <lineage>
        <taxon>Bacteria</taxon>
        <taxon>Bacillati</taxon>
        <taxon>Chloroflexota</taxon>
        <taxon>Ktedonobacteria</taxon>
        <taxon>Ktedonobacterales</taxon>
        <taxon>Dictyobacteraceae</taxon>
        <taxon>Dictyobacter</taxon>
    </lineage>
</organism>
<dbReference type="RefSeq" id="WP_162005412.1">
    <property type="nucleotide sequence ID" value="NZ_BKZW01000002.1"/>
</dbReference>
<feature type="chain" id="PRO_5023910015" description="EfeO-type cupredoxin-like domain-containing protein" evidence="2">
    <location>
        <begin position="26"/>
        <end position="202"/>
    </location>
</feature>
<dbReference type="EMBL" id="BKZW01000002">
    <property type="protein sequence ID" value="GER89817.1"/>
    <property type="molecule type" value="Genomic_DNA"/>
</dbReference>
<feature type="signal peptide" evidence="2">
    <location>
        <begin position="1"/>
        <end position="25"/>
    </location>
</feature>
<keyword evidence="2" id="KW-0732">Signal</keyword>
<dbReference type="PROSITE" id="PS51257">
    <property type="entry name" value="PROKAR_LIPOPROTEIN"/>
    <property type="match status" value="1"/>
</dbReference>
<dbReference type="Proteomes" id="UP000326912">
    <property type="component" value="Unassembled WGS sequence"/>
</dbReference>
<reference evidence="3 4" key="1">
    <citation type="submission" date="2019-10" db="EMBL/GenBank/DDBJ databases">
        <title>Dictyobacter vulcani sp. nov., within the class Ktedonobacteria, isolated from soil of volcanic Mt. Zao.</title>
        <authorList>
            <person name="Zheng Y."/>
            <person name="Wang C.M."/>
            <person name="Sakai Y."/>
            <person name="Abe K."/>
            <person name="Yokota A."/>
            <person name="Yabe S."/>
        </authorList>
    </citation>
    <scope>NUCLEOTIDE SEQUENCE [LARGE SCALE GENOMIC DNA]</scope>
    <source>
        <strain evidence="3 4">W12</strain>
    </source>
</reference>
<proteinExistence type="predicted"/>
<protein>
    <recommendedName>
        <fullName evidence="5">EfeO-type cupredoxin-like domain-containing protein</fullName>
    </recommendedName>
</protein>
<comment type="caution">
    <text evidence="3">The sequence shown here is derived from an EMBL/GenBank/DDBJ whole genome shotgun (WGS) entry which is preliminary data.</text>
</comment>